<name>A0ABP9N3Z0_9GAMM</name>
<comment type="subcellular location">
    <subcellularLocation>
        <location evidence="1">Membrane</location>
        <topology evidence="1">Single-pass membrane protein</topology>
    </subcellularLocation>
</comment>
<keyword evidence="5" id="KW-0472">Membrane</keyword>
<evidence type="ECO:0000256" key="4">
    <source>
        <dbReference type="ARBA" id="ARBA00022989"/>
    </source>
</evidence>
<evidence type="ECO:0000313" key="6">
    <source>
        <dbReference type="EMBL" id="GAA5103999.1"/>
    </source>
</evidence>
<reference evidence="7" key="1">
    <citation type="journal article" date="2019" name="Int. J. Syst. Evol. Microbiol.">
        <title>The Global Catalogue of Microorganisms (GCM) 10K type strain sequencing project: providing services to taxonomists for standard genome sequencing and annotation.</title>
        <authorList>
            <consortium name="The Broad Institute Genomics Platform"/>
            <consortium name="The Broad Institute Genome Sequencing Center for Infectious Disease"/>
            <person name="Wu L."/>
            <person name="Ma J."/>
        </authorList>
    </citation>
    <scope>NUCLEOTIDE SEQUENCE [LARGE SCALE GENOMIC DNA]</scope>
    <source>
        <strain evidence="7">JCM 18424</strain>
    </source>
</reference>
<proteinExistence type="inferred from homology"/>
<evidence type="ECO:0000256" key="2">
    <source>
        <dbReference type="ARBA" id="ARBA00008854"/>
    </source>
</evidence>
<dbReference type="Pfam" id="PF04011">
    <property type="entry name" value="LemA"/>
    <property type="match status" value="1"/>
</dbReference>
<evidence type="ECO:0000256" key="1">
    <source>
        <dbReference type="ARBA" id="ARBA00004167"/>
    </source>
</evidence>
<dbReference type="Gene3D" id="1.20.1440.20">
    <property type="entry name" value="LemA-like domain"/>
    <property type="match status" value="1"/>
</dbReference>
<keyword evidence="7" id="KW-1185">Reference proteome</keyword>
<evidence type="ECO:0000313" key="7">
    <source>
        <dbReference type="Proteomes" id="UP001500631"/>
    </source>
</evidence>
<dbReference type="InterPro" id="IPR023353">
    <property type="entry name" value="LemA-like_dom_sf"/>
</dbReference>
<accession>A0ABP9N3Z0</accession>
<dbReference type="EMBL" id="BAABKE010000010">
    <property type="protein sequence ID" value="GAA5103999.1"/>
    <property type="molecule type" value="Genomic_DNA"/>
</dbReference>
<dbReference type="SUPFAM" id="SSF140478">
    <property type="entry name" value="LemA-like"/>
    <property type="match status" value="1"/>
</dbReference>
<dbReference type="PANTHER" id="PTHR34478:SF2">
    <property type="entry name" value="MEMBRANE PROTEIN"/>
    <property type="match status" value="1"/>
</dbReference>
<sequence>MGMVSIYNQLIKHQQMSKEAFAGMDVFLKKRYDLIPMLVSVTKGARDYEANVLKEIVELRSQGLNGNLSVGDLGKNELKLSDRISQLLVLVENYPEIKANQSFKQLHESLVKVEDDISKARRYYNATVRHYLTYKQQFPNVIIASMFHFPMIEYFAVDDSTERNAPTVSL</sequence>
<evidence type="ECO:0000256" key="3">
    <source>
        <dbReference type="ARBA" id="ARBA00022692"/>
    </source>
</evidence>
<dbReference type="PANTHER" id="PTHR34478">
    <property type="entry name" value="PROTEIN LEMA"/>
    <property type="match status" value="1"/>
</dbReference>
<evidence type="ECO:0000256" key="5">
    <source>
        <dbReference type="ARBA" id="ARBA00023136"/>
    </source>
</evidence>
<dbReference type="InterPro" id="IPR007156">
    <property type="entry name" value="MamQ_LemA"/>
</dbReference>
<keyword evidence="3" id="KW-0812">Transmembrane</keyword>
<comment type="caution">
    <text evidence="6">The sequence shown here is derived from an EMBL/GenBank/DDBJ whole genome shotgun (WGS) entry which is preliminary data.</text>
</comment>
<comment type="similarity">
    <text evidence="2">Belongs to the LemA family.</text>
</comment>
<protein>
    <submittedName>
        <fullName evidence="6">LemA family protein</fullName>
    </submittedName>
</protein>
<keyword evidence="4" id="KW-1133">Transmembrane helix</keyword>
<organism evidence="6 7">
    <name type="scientific">Wohlfahrtiimonas larvae</name>
    <dbReference type="NCBI Taxonomy" id="1157986"/>
    <lineage>
        <taxon>Bacteria</taxon>
        <taxon>Pseudomonadati</taxon>
        <taxon>Pseudomonadota</taxon>
        <taxon>Gammaproteobacteria</taxon>
        <taxon>Cardiobacteriales</taxon>
        <taxon>Ignatzschineriaceae</taxon>
        <taxon>Wohlfahrtiimonas</taxon>
    </lineage>
</organism>
<dbReference type="Proteomes" id="UP001500631">
    <property type="component" value="Unassembled WGS sequence"/>
</dbReference>
<gene>
    <name evidence="6" type="ORF">GCM10023338_23100</name>
</gene>